<dbReference type="EMBL" id="HG725707">
    <property type="protein sequence ID" value="CDJ69378.1"/>
    <property type="molecule type" value="Genomic_DNA"/>
</dbReference>
<feature type="region of interest" description="Disordered" evidence="6">
    <location>
        <begin position="170"/>
        <end position="208"/>
    </location>
</feature>
<feature type="compositionally biased region" description="Polar residues" evidence="6">
    <location>
        <begin position="44"/>
        <end position="59"/>
    </location>
</feature>
<dbReference type="InterPro" id="IPR039398">
    <property type="entry name" value="Deltex_fam"/>
</dbReference>
<feature type="compositionally biased region" description="Polar residues" evidence="6">
    <location>
        <begin position="198"/>
        <end position="208"/>
    </location>
</feature>
<feature type="compositionally biased region" description="Low complexity" evidence="6">
    <location>
        <begin position="170"/>
        <end position="185"/>
    </location>
</feature>
<keyword evidence="10" id="KW-1185">Reference proteome</keyword>
<evidence type="ECO:0000256" key="2">
    <source>
        <dbReference type="ARBA" id="ARBA00004906"/>
    </source>
</evidence>
<dbReference type="InterPro" id="IPR039396">
    <property type="entry name" value="Deltex_C"/>
</dbReference>
<gene>
    <name evidence="9" type="ORF">ENH_00068120</name>
</gene>
<dbReference type="VEuPathDB" id="ToxoDB:ENH_00068120"/>
<dbReference type="Gene3D" id="3.30.720.50">
    <property type="match status" value="1"/>
</dbReference>
<feature type="compositionally biased region" description="Polar residues" evidence="6">
    <location>
        <begin position="464"/>
        <end position="496"/>
    </location>
</feature>
<dbReference type="SUPFAM" id="SSF117839">
    <property type="entry name" value="WWE domain"/>
    <property type="match status" value="1"/>
</dbReference>
<feature type="region of interest" description="Disordered" evidence="6">
    <location>
        <begin position="340"/>
        <end position="359"/>
    </location>
</feature>
<dbReference type="GeneID" id="25476945"/>
<dbReference type="AlphaFoldDB" id="U6N242"/>
<dbReference type="InterPro" id="IPR004170">
    <property type="entry name" value="WWE_dom"/>
</dbReference>
<dbReference type="OrthoDB" id="527344at2759"/>
<dbReference type="Pfam" id="PF18102">
    <property type="entry name" value="DTC"/>
    <property type="match status" value="1"/>
</dbReference>
<evidence type="ECO:0000256" key="4">
    <source>
        <dbReference type="ARBA" id="ARBA00022679"/>
    </source>
</evidence>
<evidence type="ECO:0000256" key="1">
    <source>
        <dbReference type="ARBA" id="ARBA00000900"/>
    </source>
</evidence>
<sequence length="693" mass="76687">MPRLPSDDARNIHSSFASGMRNFLSRGASNRAAQRARRGADTGAHNQQTPNNAMNSPTSAPEDEGIRNSHEDADQSSIATGVATALFQRHQSQDSIFVPSKYRFPAPTAVSVPAVWSWQMGQADWVPFDVQVMELLESLWAHMQSQQQQQQQDEPPHELVESLEEAQELLQTQEQQDQPQEGQSQHGTVREIGESDDMTSPTAATSQARLEQSHKVYAHISPWQYCLDLGKMTQQNLATRRVRPIRRNVESVGLWFAKGSDGHAERFPPEVEVHLEALWKESLQGVRNPSAFVLTWENQRTGHVHYTDIITMRESFNTGSQREIMRTELVAEAPLNDSAEAVKPGDSKEHSFSLPSLEVGTEESGEAICKGHRKWLESDDFDASLVVVEGHEVPDDTCVICLDNLAHEETAPSTDAQQSKKKKQRRRSNMDKDEKCCSSGGSSSRDTKDISGTSSRNRRRSNSKIACSTIAASPNESEADPSSNADCDMNSPQDTGSKFPDSNKEEVVRLINCSHHFHTECIRMYVQSCTKGGFYCPTCNVLQLPGNGPCPPGKMKWRICNRPLLAGHPDEAGTIIIDYIVSGGIQTERHARPSIPFTGARRQAYLPDCLMGRRLLRLLIQAFVKGHIFTVGDSVTSGQSNVVVWNGIHHKTSVSGGVLHYGYPDDTFLSRLAEELKARGFPLEADVPAAVSA</sequence>
<evidence type="ECO:0000259" key="7">
    <source>
        <dbReference type="Pfam" id="PF02825"/>
    </source>
</evidence>
<name>U6N242_9EIME</name>
<evidence type="ECO:0000256" key="3">
    <source>
        <dbReference type="ARBA" id="ARBA00012483"/>
    </source>
</evidence>
<evidence type="ECO:0000313" key="9">
    <source>
        <dbReference type="EMBL" id="CDJ69378.1"/>
    </source>
</evidence>
<dbReference type="UniPathway" id="UPA00143"/>
<dbReference type="GO" id="GO:0007219">
    <property type="term" value="P:Notch signaling pathway"/>
    <property type="evidence" value="ECO:0007669"/>
    <property type="project" value="InterPro"/>
</dbReference>
<organism evidence="9 10">
    <name type="scientific">Eimeria necatrix</name>
    <dbReference type="NCBI Taxonomy" id="51315"/>
    <lineage>
        <taxon>Eukaryota</taxon>
        <taxon>Sar</taxon>
        <taxon>Alveolata</taxon>
        <taxon>Apicomplexa</taxon>
        <taxon>Conoidasida</taxon>
        <taxon>Coccidia</taxon>
        <taxon>Eucoccidiorida</taxon>
        <taxon>Eimeriorina</taxon>
        <taxon>Eimeriidae</taxon>
        <taxon>Eimeria</taxon>
    </lineage>
</organism>
<dbReference type="EC" id="2.3.2.27" evidence="3"/>
<comment type="pathway">
    <text evidence="2">Protein modification; protein ubiquitination.</text>
</comment>
<evidence type="ECO:0000259" key="8">
    <source>
        <dbReference type="Pfam" id="PF18102"/>
    </source>
</evidence>
<dbReference type="Proteomes" id="UP000030754">
    <property type="component" value="Unassembled WGS sequence"/>
</dbReference>
<evidence type="ECO:0000256" key="6">
    <source>
        <dbReference type="SAM" id="MobiDB-lite"/>
    </source>
</evidence>
<feature type="domain" description="WWE" evidence="7">
    <location>
        <begin position="209"/>
        <end position="247"/>
    </location>
</feature>
<feature type="compositionally biased region" description="Basic and acidic residues" evidence="6">
    <location>
        <begin position="1"/>
        <end position="11"/>
    </location>
</feature>
<keyword evidence="4" id="KW-0808">Transferase</keyword>
<dbReference type="GO" id="GO:0016567">
    <property type="term" value="P:protein ubiquitination"/>
    <property type="evidence" value="ECO:0007669"/>
    <property type="project" value="UniProtKB-UniPathway"/>
</dbReference>
<proteinExistence type="predicted"/>
<feature type="region of interest" description="Disordered" evidence="6">
    <location>
        <begin position="1"/>
        <end position="73"/>
    </location>
</feature>
<dbReference type="Gene3D" id="3.30.40.10">
    <property type="entry name" value="Zinc/RING finger domain, C3HC4 (zinc finger)"/>
    <property type="match status" value="1"/>
</dbReference>
<feature type="compositionally biased region" description="Basic and acidic residues" evidence="6">
    <location>
        <begin position="64"/>
        <end position="73"/>
    </location>
</feature>
<protein>
    <recommendedName>
        <fullName evidence="3">RING-type E3 ubiquitin transferase</fullName>
        <ecNumber evidence="3">2.3.2.27</ecNumber>
    </recommendedName>
</protein>
<dbReference type="SUPFAM" id="SSF57850">
    <property type="entry name" value="RING/U-box"/>
    <property type="match status" value="1"/>
</dbReference>
<keyword evidence="5" id="KW-0479">Metal-binding</keyword>
<dbReference type="InterPro" id="IPR039399">
    <property type="entry name" value="Deltex_C_sf"/>
</dbReference>
<accession>U6N242</accession>
<evidence type="ECO:0000313" key="10">
    <source>
        <dbReference type="Proteomes" id="UP000030754"/>
    </source>
</evidence>
<feature type="domain" description="Deltex C-terminal" evidence="8">
    <location>
        <begin position="548"/>
        <end position="680"/>
    </location>
</feature>
<reference evidence="9" key="2">
    <citation type="submission" date="2013-10" db="EMBL/GenBank/DDBJ databases">
        <authorList>
            <person name="Aslett M."/>
        </authorList>
    </citation>
    <scope>NUCLEOTIDE SEQUENCE [LARGE SCALE GENOMIC DNA]</scope>
    <source>
        <strain evidence="9">Houghton</strain>
    </source>
</reference>
<dbReference type="Pfam" id="PF02825">
    <property type="entry name" value="WWE"/>
    <property type="match status" value="1"/>
</dbReference>
<comment type="catalytic activity">
    <reaction evidence="1">
        <text>S-ubiquitinyl-[E2 ubiquitin-conjugating enzyme]-L-cysteine + [acceptor protein]-L-lysine = [E2 ubiquitin-conjugating enzyme]-L-cysteine + N(6)-ubiquitinyl-[acceptor protein]-L-lysine.</text>
        <dbReference type="EC" id="2.3.2.27"/>
    </reaction>
</comment>
<dbReference type="GO" id="GO:0061630">
    <property type="term" value="F:ubiquitin protein ligase activity"/>
    <property type="evidence" value="ECO:0007669"/>
    <property type="project" value="UniProtKB-EC"/>
</dbReference>
<dbReference type="InterPro" id="IPR037197">
    <property type="entry name" value="WWE_dom_sf"/>
</dbReference>
<reference evidence="9" key="1">
    <citation type="submission" date="2013-10" db="EMBL/GenBank/DDBJ databases">
        <title>Genomic analysis of the causative agents of coccidiosis in chickens.</title>
        <authorList>
            <person name="Reid A.J."/>
            <person name="Blake D."/>
            <person name="Billington K."/>
            <person name="Browne H."/>
            <person name="Dunn M."/>
            <person name="Hung S."/>
            <person name="Kawahara F."/>
            <person name="Miranda-Saavedra D."/>
            <person name="Mourier T."/>
            <person name="Nagra H."/>
            <person name="Otto T.D."/>
            <person name="Rawlings N."/>
            <person name="Sanchez A."/>
            <person name="Sanders M."/>
            <person name="Subramaniam C."/>
            <person name="Tay Y."/>
            <person name="Dear P."/>
            <person name="Doerig C."/>
            <person name="Gruber A."/>
            <person name="Parkinson J."/>
            <person name="Shirley M."/>
            <person name="Wan K.L."/>
            <person name="Berriman M."/>
            <person name="Tomley F."/>
            <person name="Pain A."/>
        </authorList>
    </citation>
    <scope>NUCLEOTIDE SEQUENCE [LARGE SCALE GENOMIC DNA]</scope>
    <source>
        <strain evidence="9">Houghton</strain>
    </source>
</reference>
<dbReference type="InterPro" id="IPR013083">
    <property type="entry name" value="Znf_RING/FYVE/PHD"/>
</dbReference>
<dbReference type="GO" id="GO:0046872">
    <property type="term" value="F:metal ion binding"/>
    <property type="evidence" value="ECO:0007669"/>
    <property type="project" value="UniProtKB-KW"/>
</dbReference>
<dbReference type="Gene3D" id="3.30.390.130">
    <property type="match status" value="1"/>
</dbReference>
<dbReference type="PANTHER" id="PTHR12622">
    <property type="entry name" value="DELTEX-RELATED"/>
    <property type="match status" value="1"/>
</dbReference>
<feature type="region of interest" description="Disordered" evidence="6">
    <location>
        <begin position="410"/>
        <end position="502"/>
    </location>
</feature>
<dbReference type="RefSeq" id="XP_013437845.1">
    <property type="nucleotide sequence ID" value="XM_013582391.1"/>
</dbReference>
<evidence type="ECO:0000256" key="5">
    <source>
        <dbReference type="ARBA" id="ARBA00022723"/>
    </source>
</evidence>